<feature type="coiled-coil region" evidence="1">
    <location>
        <begin position="844"/>
        <end position="878"/>
    </location>
</feature>
<feature type="compositionally biased region" description="Basic and acidic residues" evidence="2">
    <location>
        <begin position="938"/>
        <end position="957"/>
    </location>
</feature>
<dbReference type="eggNOG" id="ENOG502QRKC">
    <property type="taxonomic scope" value="Eukaryota"/>
</dbReference>
<dbReference type="GO" id="GO:0060271">
    <property type="term" value="P:cilium assembly"/>
    <property type="evidence" value="ECO:0007669"/>
    <property type="project" value="TreeGrafter"/>
</dbReference>
<reference evidence="3 4" key="1">
    <citation type="journal article" date="2010" name="Nature">
        <title>The Ectocarpus genome and the independent evolution of multicellularity in brown algae.</title>
        <authorList>
            <person name="Cock J.M."/>
            <person name="Sterck L."/>
            <person name="Rouze P."/>
            <person name="Scornet D."/>
            <person name="Allen A.E."/>
            <person name="Amoutzias G."/>
            <person name="Anthouard V."/>
            <person name="Artiguenave F."/>
            <person name="Aury J.M."/>
            <person name="Badger J.H."/>
            <person name="Beszteri B."/>
            <person name="Billiau K."/>
            <person name="Bonnet E."/>
            <person name="Bothwell J.H."/>
            <person name="Bowler C."/>
            <person name="Boyen C."/>
            <person name="Brownlee C."/>
            <person name="Carrano C.J."/>
            <person name="Charrier B."/>
            <person name="Cho G.Y."/>
            <person name="Coelho S.M."/>
            <person name="Collen J."/>
            <person name="Corre E."/>
            <person name="Da Silva C."/>
            <person name="Delage L."/>
            <person name="Delaroque N."/>
            <person name="Dittami S.M."/>
            <person name="Doulbeau S."/>
            <person name="Elias M."/>
            <person name="Farnham G."/>
            <person name="Gachon C.M."/>
            <person name="Gschloessl B."/>
            <person name="Heesch S."/>
            <person name="Jabbari K."/>
            <person name="Jubin C."/>
            <person name="Kawai H."/>
            <person name="Kimura K."/>
            <person name="Kloareg B."/>
            <person name="Kupper F.C."/>
            <person name="Lang D."/>
            <person name="Le Bail A."/>
            <person name="Leblanc C."/>
            <person name="Lerouge P."/>
            <person name="Lohr M."/>
            <person name="Lopez P.J."/>
            <person name="Martens C."/>
            <person name="Maumus F."/>
            <person name="Michel G."/>
            <person name="Miranda-Saavedra D."/>
            <person name="Morales J."/>
            <person name="Moreau H."/>
            <person name="Motomura T."/>
            <person name="Nagasato C."/>
            <person name="Napoli C.A."/>
            <person name="Nelson D.R."/>
            <person name="Nyvall-Collen P."/>
            <person name="Peters A.F."/>
            <person name="Pommier C."/>
            <person name="Potin P."/>
            <person name="Poulain J."/>
            <person name="Quesneville H."/>
            <person name="Read B."/>
            <person name="Rensing S.A."/>
            <person name="Ritter A."/>
            <person name="Rousvoal S."/>
            <person name="Samanta M."/>
            <person name="Samson G."/>
            <person name="Schroeder D.C."/>
            <person name="Segurens B."/>
            <person name="Strittmatter M."/>
            <person name="Tonon T."/>
            <person name="Tregear J.W."/>
            <person name="Valentin K."/>
            <person name="von Dassow P."/>
            <person name="Yamagishi T."/>
            <person name="Van de Peer Y."/>
            <person name="Wincker P."/>
        </authorList>
    </citation>
    <scope>NUCLEOTIDE SEQUENCE [LARGE SCALE GENOMIC DNA]</scope>
    <source>
        <strain evidence="4">Ec32 / CCAP1310/4</strain>
    </source>
</reference>
<evidence type="ECO:0000256" key="2">
    <source>
        <dbReference type="SAM" id="MobiDB-lite"/>
    </source>
</evidence>
<accession>D7FV48</accession>
<keyword evidence="1" id="KW-0175">Coiled coil</keyword>
<organism evidence="3 4">
    <name type="scientific">Ectocarpus siliculosus</name>
    <name type="common">Brown alga</name>
    <name type="synonym">Conferva siliculosa</name>
    <dbReference type="NCBI Taxonomy" id="2880"/>
    <lineage>
        <taxon>Eukaryota</taxon>
        <taxon>Sar</taxon>
        <taxon>Stramenopiles</taxon>
        <taxon>Ochrophyta</taxon>
        <taxon>PX clade</taxon>
        <taxon>Phaeophyceae</taxon>
        <taxon>Ectocarpales</taxon>
        <taxon>Ectocarpaceae</taxon>
        <taxon>Ectocarpus</taxon>
    </lineage>
</organism>
<feature type="compositionally biased region" description="Basic and acidic residues" evidence="2">
    <location>
        <begin position="774"/>
        <end position="788"/>
    </location>
</feature>
<feature type="region of interest" description="Disordered" evidence="2">
    <location>
        <begin position="458"/>
        <end position="477"/>
    </location>
</feature>
<dbReference type="AlphaFoldDB" id="D7FV48"/>
<evidence type="ECO:0000313" key="4">
    <source>
        <dbReference type="Proteomes" id="UP000002630"/>
    </source>
</evidence>
<feature type="compositionally biased region" description="Low complexity" evidence="2">
    <location>
        <begin position="145"/>
        <end position="160"/>
    </location>
</feature>
<proteinExistence type="predicted"/>
<feature type="compositionally biased region" description="Low complexity" evidence="2">
    <location>
        <begin position="803"/>
        <end position="812"/>
    </location>
</feature>
<feature type="compositionally biased region" description="Basic and acidic residues" evidence="2">
    <location>
        <begin position="76"/>
        <end position="85"/>
    </location>
</feature>
<feature type="compositionally biased region" description="Acidic residues" evidence="2">
    <location>
        <begin position="63"/>
        <end position="75"/>
    </location>
</feature>
<dbReference type="PANTHER" id="PTHR18950">
    <property type="entry name" value="PROGESTERONE-INDUCED BLOCKING FACTOR 1"/>
    <property type="match status" value="1"/>
</dbReference>
<feature type="compositionally biased region" description="Low complexity" evidence="2">
    <location>
        <begin position="114"/>
        <end position="134"/>
    </location>
</feature>
<feature type="compositionally biased region" description="Gly residues" evidence="2">
    <location>
        <begin position="103"/>
        <end position="113"/>
    </location>
</feature>
<dbReference type="Proteomes" id="UP000002630">
    <property type="component" value="Linkage Group LG26"/>
</dbReference>
<feature type="compositionally biased region" description="Low complexity" evidence="2">
    <location>
        <begin position="963"/>
        <end position="976"/>
    </location>
</feature>
<feature type="region of interest" description="Disordered" evidence="2">
    <location>
        <begin position="938"/>
        <end position="979"/>
    </location>
</feature>
<dbReference type="PANTHER" id="PTHR18950:SF0">
    <property type="entry name" value="PROGESTERONE IMMUNOMODULATORY BINDING FACTOR 1"/>
    <property type="match status" value="1"/>
</dbReference>
<feature type="compositionally biased region" description="Polar residues" evidence="2">
    <location>
        <begin position="790"/>
        <end position="802"/>
    </location>
</feature>
<feature type="region of interest" description="Disordered" evidence="2">
    <location>
        <begin position="767"/>
        <end position="815"/>
    </location>
</feature>
<feature type="region of interest" description="Disordered" evidence="2">
    <location>
        <begin position="1"/>
        <end position="185"/>
    </location>
</feature>
<dbReference type="OrthoDB" id="194693at2759"/>
<feature type="coiled-coil region" evidence="1">
    <location>
        <begin position="536"/>
        <end position="584"/>
    </location>
</feature>
<dbReference type="InterPro" id="IPR026205">
    <property type="entry name" value="PIBF1"/>
</dbReference>
<feature type="coiled-coil region" evidence="1">
    <location>
        <begin position="297"/>
        <end position="360"/>
    </location>
</feature>
<dbReference type="EMBL" id="FN649751">
    <property type="protein sequence ID" value="CBJ31854.1"/>
    <property type="molecule type" value="Genomic_DNA"/>
</dbReference>
<sequence>MSEGEPAEPRHGVGDPVAAMHEGNTAAEDEDRRVMALASELRISSSITPGELVSLRTTTPLESNDELDDDEEEEKEEGRVQEEPSNRGGRTGFFLDRRRQRGNDGGGGGGGGVSDSSSRSNGNAAAGCGATARGFRLRGGGGSGKSSTGFSGTSSSATTGGDDDDDTESWMRSPTGGGNGGIELKDGIASSSLRFLGGGGPGAGAGAAGGGIFSEDTASSSSATLSLQLPFSEDEAALFNVLGQTFHPPADGSGGGGALGGLAALQQRRNLLQGLGLELPGGEAAVRARVLGLQEELVHLERRRGSLEGDLRQERARHESQVQILEKRWLEQVAALKKGQEMAEIERDSLEARLRDKKDMYEDLALSDALARELRRVPEEEQTVKEYVSLKAYDLVASSKAELERTRRELEKTQEQLLATTETAELQRREDARARRLATAREEGLKVDLEALRERAEEMSGRAREAQRAADENSDKARGFDEVESLLRTTRLELDAARALSKSQAAALVEVAESEKAAARTAQDASQRSLMLEMDKTYLQRELSEAQNKADRLDRESEAVSERLRDLERSKDTLAAELVSVRERTRSEHEERLEAEVGRLREQSAKELADIRASGREVYERENETLREARKDALQDLSRVRSELSELQRAHEDLVITMAKSDAAHETAVGEVRSELRLKSFELSQLGVAHAEKCSSLRQAGLEVDMLKEQVAVHRAEFAELEASTTRKTSELQLLLVGERDKVRAFEDLELEVDGAVMRTGREMLLEENGEDGGGGKEHGQEDGEHRSSNRSPQQTASPPLQSASGGLAALPGGSGVSAGGGGAAIPMAPHRRLRQAVLLAHKLLRKERELEVARSELVELESRVASWESRAVRAEGLLESVEQPTKYMIDSIREKDGEIEGLRAAQQRLVAKTEALERACREAAKEKSMLKKDLEHLEGARKEGRAVRGHTRKGDDGGEEMTTAPAATARPVPVRQQRRRHLGRAMVRRVRPVERRRRHHHHRRRCSAASLRREGCRHSCCRKSLRFTGVGGSPRAGLGGTRIDSLAPLGCRPRRRGRGTIVDVRGEDSARHSVDIL</sequence>
<dbReference type="GO" id="GO:0005815">
    <property type="term" value="C:microtubule organizing center"/>
    <property type="evidence" value="ECO:0007669"/>
    <property type="project" value="TreeGrafter"/>
</dbReference>
<dbReference type="STRING" id="2880.D7FV48"/>
<name>D7FV48_ECTSI</name>
<gene>
    <name evidence="3" type="ORF">Esi_0287_0038</name>
</gene>
<dbReference type="EMBL" id="FN648472">
    <property type="protein sequence ID" value="CBJ31854.1"/>
    <property type="molecule type" value="Genomic_DNA"/>
</dbReference>
<feature type="coiled-coil region" evidence="1">
    <location>
        <begin position="616"/>
        <end position="657"/>
    </location>
</feature>
<dbReference type="InParanoid" id="D7FV48"/>
<evidence type="ECO:0000313" key="3">
    <source>
        <dbReference type="EMBL" id="CBJ31854.1"/>
    </source>
</evidence>
<evidence type="ECO:0000256" key="1">
    <source>
        <dbReference type="SAM" id="Coils"/>
    </source>
</evidence>
<keyword evidence="4" id="KW-1185">Reference proteome</keyword>
<protein>
    <submittedName>
        <fullName evidence="3">Uncharacterized protein</fullName>
    </submittedName>
</protein>